<dbReference type="SUPFAM" id="SSF81383">
    <property type="entry name" value="F-box domain"/>
    <property type="match status" value="1"/>
</dbReference>
<dbReference type="GO" id="GO:0031146">
    <property type="term" value="P:SCF-dependent proteasomal ubiquitin-dependent protein catabolic process"/>
    <property type="evidence" value="ECO:0007669"/>
    <property type="project" value="TreeGrafter"/>
</dbReference>
<dbReference type="GO" id="GO:0005737">
    <property type="term" value="C:cytoplasm"/>
    <property type="evidence" value="ECO:0007669"/>
    <property type="project" value="UniProtKB-ARBA"/>
</dbReference>
<dbReference type="InterPro" id="IPR036047">
    <property type="entry name" value="F-box-like_dom_sf"/>
</dbReference>
<dbReference type="InterPro" id="IPR008979">
    <property type="entry name" value="Galactose-bd-like_sf"/>
</dbReference>
<evidence type="ECO:0000259" key="2">
    <source>
        <dbReference type="PROSITE" id="PS51114"/>
    </source>
</evidence>
<dbReference type="GO" id="GO:0006516">
    <property type="term" value="P:glycoprotein catabolic process"/>
    <property type="evidence" value="ECO:0007669"/>
    <property type="project" value="TreeGrafter"/>
</dbReference>
<dbReference type="Gene3D" id="2.60.120.260">
    <property type="entry name" value="Galactose-binding domain-like"/>
    <property type="match status" value="1"/>
</dbReference>
<protein>
    <recommendedName>
        <fullName evidence="5">F-box domain-containing protein</fullName>
    </recommendedName>
</protein>
<dbReference type="GO" id="GO:0036503">
    <property type="term" value="P:ERAD pathway"/>
    <property type="evidence" value="ECO:0007669"/>
    <property type="project" value="TreeGrafter"/>
</dbReference>
<feature type="domain" description="FBA" evidence="2">
    <location>
        <begin position="109"/>
        <end position="289"/>
    </location>
</feature>
<evidence type="ECO:0000313" key="4">
    <source>
        <dbReference type="Proteomes" id="UP000245119"/>
    </source>
</evidence>
<gene>
    <name evidence="3" type="ORF">C0Q70_14097</name>
</gene>
<comment type="caution">
    <text evidence="3">The sequence shown here is derived from an EMBL/GenBank/DDBJ whole genome shotgun (WGS) entry which is preliminary data.</text>
</comment>
<dbReference type="PANTHER" id="PTHR12125:SF5">
    <property type="entry name" value="F-BOX DOMAIN-CONTAINING PROTEIN"/>
    <property type="match status" value="1"/>
</dbReference>
<reference evidence="3 4" key="1">
    <citation type="submission" date="2018-04" db="EMBL/GenBank/DDBJ databases">
        <title>The genome of golden apple snail Pomacea canaliculata provides insight into stress tolerance and invasive adaptation.</title>
        <authorList>
            <person name="Liu C."/>
            <person name="Liu B."/>
            <person name="Ren Y."/>
            <person name="Zhang Y."/>
            <person name="Wang H."/>
            <person name="Li S."/>
            <person name="Jiang F."/>
            <person name="Yin L."/>
            <person name="Zhang G."/>
            <person name="Qian W."/>
            <person name="Fan W."/>
        </authorList>
    </citation>
    <scope>NUCLEOTIDE SEQUENCE [LARGE SCALE GENOMIC DNA]</scope>
    <source>
        <strain evidence="3">SZHN2017</strain>
        <tissue evidence="3">Muscle</tissue>
    </source>
</reference>
<sequence length="292" mass="33752">MVMMSFLKSLFSVSNDAGQFGSDQEVVEGGKPYKAAADGVFDVGALPAELLLYILSWVPAVDLVKICSQVCKQWCEISRSTSLWKIKCLRERKYIPHLMGPPPEDFMKFYFLSPYTRNLLHNDRALEEFKYWRRTDRNHLIVEDSPEGSKPIQNYIQINGPVKNWVTSYVKSSIEQVVSLLEEGCLRELLDDVKPDIYISVWCAARWDCGSIFFFTAQLLNDEKNVLAEFSEEKNLSTLREDWHKVEHTFKDYPPGIRYVRVNMAGVDTQFWAGHYGSKFTLPCVKFVFQKN</sequence>
<dbReference type="Pfam" id="PF12937">
    <property type="entry name" value="F-box-like"/>
    <property type="match status" value="1"/>
</dbReference>
<dbReference type="OMA" id="HIFFQHG"/>
<dbReference type="FunFam" id="2.60.120.260:FF:000012">
    <property type="entry name" value="F-box only protein 2"/>
    <property type="match status" value="1"/>
</dbReference>
<evidence type="ECO:0008006" key="5">
    <source>
        <dbReference type="Google" id="ProtNLM"/>
    </source>
</evidence>
<keyword evidence="4" id="KW-1185">Reference proteome</keyword>
<dbReference type="InterPro" id="IPR001810">
    <property type="entry name" value="F-box_dom"/>
</dbReference>
<accession>A0A2T7NZ26</accession>
<dbReference type="SUPFAM" id="SSF49785">
    <property type="entry name" value="Galactose-binding domain-like"/>
    <property type="match status" value="1"/>
</dbReference>
<dbReference type="SMART" id="SM01198">
    <property type="entry name" value="FBA"/>
    <property type="match status" value="1"/>
</dbReference>
<proteinExistence type="predicted"/>
<dbReference type="PANTHER" id="PTHR12125">
    <property type="entry name" value="F-BOX ONLY PROTEIN 6-LIKE PROTEIN"/>
    <property type="match status" value="1"/>
</dbReference>
<dbReference type="OrthoDB" id="6038823at2759"/>
<dbReference type="PROSITE" id="PS51114">
    <property type="entry name" value="FBA"/>
    <property type="match status" value="1"/>
</dbReference>
<dbReference type="InterPro" id="IPR039752">
    <property type="entry name" value="F-box_only"/>
</dbReference>
<dbReference type="Gene3D" id="1.20.1280.50">
    <property type="match status" value="1"/>
</dbReference>
<dbReference type="PROSITE" id="PS50181">
    <property type="entry name" value="FBOX"/>
    <property type="match status" value="1"/>
</dbReference>
<dbReference type="EMBL" id="PZQS01000008">
    <property type="protein sequence ID" value="PVD26421.1"/>
    <property type="molecule type" value="Genomic_DNA"/>
</dbReference>
<dbReference type="FunFam" id="1.20.1280.50:FF:000002">
    <property type="entry name" value="F-box only protein 44"/>
    <property type="match status" value="1"/>
</dbReference>
<dbReference type="STRING" id="400727.A0A2T7NZ26"/>
<dbReference type="GO" id="GO:0019005">
    <property type="term" value="C:SCF ubiquitin ligase complex"/>
    <property type="evidence" value="ECO:0007669"/>
    <property type="project" value="TreeGrafter"/>
</dbReference>
<evidence type="ECO:0000259" key="1">
    <source>
        <dbReference type="PROSITE" id="PS50181"/>
    </source>
</evidence>
<name>A0A2T7NZ26_POMCA</name>
<evidence type="ECO:0000313" key="3">
    <source>
        <dbReference type="EMBL" id="PVD26421.1"/>
    </source>
</evidence>
<dbReference type="InterPro" id="IPR007397">
    <property type="entry name" value="F-box-assoc_dom"/>
</dbReference>
<dbReference type="SMART" id="SM00256">
    <property type="entry name" value="FBOX"/>
    <property type="match status" value="1"/>
</dbReference>
<dbReference type="Proteomes" id="UP000245119">
    <property type="component" value="Linkage Group LG8"/>
</dbReference>
<dbReference type="AlphaFoldDB" id="A0A2T7NZ26"/>
<feature type="domain" description="F-box" evidence="1">
    <location>
        <begin position="40"/>
        <end position="87"/>
    </location>
</feature>
<dbReference type="GO" id="GO:0061630">
    <property type="term" value="F:ubiquitin protein ligase activity"/>
    <property type="evidence" value="ECO:0007669"/>
    <property type="project" value="TreeGrafter"/>
</dbReference>
<organism evidence="3 4">
    <name type="scientific">Pomacea canaliculata</name>
    <name type="common">Golden apple snail</name>
    <dbReference type="NCBI Taxonomy" id="400727"/>
    <lineage>
        <taxon>Eukaryota</taxon>
        <taxon>Metazoa</taxon>
        <taxon>Spiralia</taxon>
        <taxon>Lophotrochozoa</taxon>
        <taxon>Mollusca</taxon>
        <taxon>Gastropoda</taxon>
        <taxon>Caenogastropoda</taxon>
        <taxon>Architaenioglossa</taxon>
        <taxon>Ampullarioidea</taxon>
        <taxon>Ampullariidae</taxon>
        <taxon>Pomacea</taxon>
    </lineage>
</organism>
<dbReference type="Pfam" id="PF04300">
    <property type="entry name" value="FBA"/>
    <property type="match status" value="1"/>
</dbReference>